<evidence type="ECO:0000313" key="8">
    <source>
        <dbReference type="EMBL" id="GER52085.1"/>
    </source>
</evidence>
<dbReference type="Gene3D" id="1.10.1780.10">
    <property type="entry name" value="Clp, N-terminal domain"/>
    <property type="match status" value="1"/>
</dbReference>
<dbReference type="InterPro" id="IPR003959">
    <property type="entry name" value="ATPase_AAA_core"/>
</dbReference>
<feature type="domain" description="Clp R" evidence="7">
    <location>
        <begin position="8"/>
        <end position="168"/>
    </location>
</feature>
<dbReference type="InterPro" id="IPR036628">
    <property type="entry name" value="Clp_N_dom_sf"/>
</dbReference>
<dbReference type="InterPro" id="IPR027417">
    <property type="entry name" value="P-loop_NTPase"/>
</dbReference>
<dbReference type="Proteomes" id="UP000325081">
    <property type="component" value="Unassembled WGS sequence"/>
</dbReference>
<dbReference type="EMBL" id="BKCP01010070">
    <property type="protein sequence ID" value="GER52085.1"/>
    <property type="molecule type" value="Genomic_DNA"/>
</dbReference>
<evidence type="ECO:0000256" key="6">
    <source>
        <dbReference type="SAM" id="MobiDB-lite"/>
    </source>
</evidence>
<evidence type="ECO:0000256" key="3">
    <source>
        <dbReference type="ARBA" id="ARBA00023015"/>
    </source>
</evidence>
<evidence type="ECO:0000256" key="1">
    <source>
        <dbReference type="ARBA" id="ARBA00008675"/>
    </source>
</evidence>
<evidence type="ECO:0000256" key="4">
    <source>
        <dbReference type="ARBA" id="ARBA00023163"/>
    </source>
</evidence>
<dbReference type="InterPro" id="IPR058680">
    <property type="entry name" value="NBD_SMAX1-like"/>
</dbReference>
<dbReference type="FunFam" id="1.10.1780.10:FF:000005">
    <property type="entry name" value="protein SUPPRESSOR OF MAX2 1"/>
    <property type="match status" value="1"/>
</dbReference>
<evidence type="ECO:0000313" key="9">
    <source>
        <dbReference type="Proteomes" id="UP000325081"/>
    </source>
</evidence>
<dbReference type="PANTHER" id="PTHR43572">
    <property type="entry name" value="CHAPERONE PROTEIN CLPD, CHLOROPLASTIC"/>
    <property type="match status" value="1"/>
</dbReference>
<feature type="region of interest" description="Disordered" evidence="6">
    <location>
        <begin position="780"/>
        <end position="810"/>
    </location>
</feature>
<dbReference type="Pfam" id="PF07724">
    <property type="entry name" value="AAA_2"/>
    <property type="match status" value="1"/>
</dbReference>
<protein>
    <submittedName>
        <fullName evidence="8">Double Clp-N motif-containing P-loop nucleosidetriphosphate hydrolases superfamily protein</fullName>
    </submittedName>
</protein>
<keyword evidence="3" id="KW-0805">Transcription regulation</keyword>
<dbReference type="Gene3D" id="3.40.50.300">
    <property type="entry name" value="P-loop containing nucleotide triphosphate hydrolases"/>
    <property type="match status" value="2"/>
</dbReference>
<keyword evidence="9" id="KW-1185">Reference proteome</keyword>
<feature type="region of interest" description="Disordered" evidence="6">
    <location>
        <begin position="590"/>
        <end position="628"/>
    </location>
</feature>
<accession>A0A5A7R318</accession>
<dbReference type="PANTHER" id="PTHR43572:SF13">
    <property type="entry name" value="PROTEIN SUPPRESSOR OF MAX2 1"/>
    <property type="match status" value="1"/>
</dbReference>
<feature type="region of interest" description="Disordered" evidence="6">
    <location>
        <begin position="686"/>
        <end position="709"/>
    </location>
</feature>
<dbReference type="PROSITE" id="PS51903">
    <property type="entry name" value="CLP_R"/>
    <property type="match status" value="1"/>
</dbReference>
<dbReference type="Pfam" id="PF26587">
    <property type="entry name" value="AAA_lid_SMAX1"/>
    <property type="match status" value="1"/>
</dbReference>
<feature type="compositionally biased region" description="Polar residues" evidence="6">
    <location>
        <begin position="695"/>
        <end position="709"/>
    </location>
</feature>
<dbReference type="InterPro" id="IPR058954">
    <property type="entry name" value="AAA_lid_SMAX1"/>
</dbReference>
<dbReference type="Pfam" id="PF02861">
    <property type="entry name" value="Clp_N"/>
    <property type="match status" value="1"/>
</dbReference>
<name>A0A5A7R318_STRAF</name>
<reference evidence="9" key="1">
    <citation type="journal article" date="2019" name="Curr. Biol.">
        <title>Genome Sequence of Striga asiatica Provides Insight into the Evolution of Plant Parasitism.</title>
        <authorList>
            <person name="Yoshida S."/>
            <person name="Kim S."/>
            <person name="Wafula E.K."/>
            <person name="Tanskanen J."/>
            <person name="Kim Y.M."/>
            <person name="Honaas L."/>
            <person name="Yang Z."/>
            <person name="Spallek T."/>
            <person name="Conn C.E."/>
            <person name="Ichihashi Y."/>
            <person name="Cheong K."/>
            <person name="Cui S."/>
            <person name="Der J.P."/>
            <person name="Gundlach H."/>
            <person name="Jiao Y."/>
            <person name="Hori C."/>
            <person name="Ishida J.K."/>
            <person name="Kasahara H."/>
            <person name="Kiba T."/>
            <person name="Kim M.S."/>
            <person name="Koo N."/>
            <person name="Laohavisit A."/>
            <person name="Lee Y.H."/>
            <person name="Lumba S."/>
            <person name="McCourt P."/>
            <person name="Mortimer J.C."/>
            <person name="Mutuku J.M."/>
            <person name="Nomura T."/>
            <person name="Sasaki-Sekimoto Y."/>
            <person name="Seto Y."/>
            <person name="Wang Y."/>
            <person name="Wakatake T."/>
            <person name="Sakakibara H."/>
            <person name="Demura T."/>
            <person name="Yamaguchi S."/>
            <person name="Yoneyama K."/>
            <person name="Manabe R.I."/>
            <person name="Nelson D.C."/>
            <person name="Schulman A.H."/>
            <person name="Timko M.P."/>
            <person name="dePamphilis C.W."/>
            <person name="Choi D."/>
            <person name="Shirasu K."/>
        </authorList>
    </citation>
    <scope>NUCLEOTIDE SEQUENCE [LARGE SCALE GENOMIC DNA]</scope>
    <source>
        <strain evidence="9">cv. UVA1</strain>
    </source>
</reference>
<gene>
    <name evidence="8" type="ORF">STAS_29508</name>
</gene>
<sequence length="1221" mass="132320">MRAGLNSIQQTLTPEAAAVLNQSIAEASRRNHGQTTPLHVAAMLLASPSGFLRQACIRSHPNSSHPLQCRALELCFSVALERLPTAQSAGDAEPPISNALMAALKRAQAHQRRGCPEQQQQPLLAVKVELEQLVISILDDPGVSRVMREASFSSPAVKATIEQSLNSSSSRASQRQHHVAGGSANFVADFGGIASRMLLNPGQTPTPVARPMSPAVPSLANRSLFLNPRLQQQQTPTAQIENPRGEEVKKVFDIMSRSKMRNPVIVGDSEPEAVAKELFRRIENNELGNELNLQNLHIISIDMSLLLSDKNQIAAKMDEFGRAIESKIGNGGVILDLGDLRWLVEQPAAAGFSWTQQQQKAPVVSESGRALVVEMSKLLARFGGADGLNEGKNKLWLIGTATCETYLRCQVYHPTMESDWDLQAVPITSGFPIPGMFPRVGPERTMSNPLESLNPANPIRSPSPTLATRLTGNSDPATTKQPVPSSLPGLLRLIPENLDRVQGQTVPSPLPGLARLIPEKLDPAQRQPVPSSLPGLARLIPEKLDPAQRQPVPSSLPGLARLIPEKLDPAQRQPAPCPLPGLAALIPGNVDPAQRQSLPSSLPGLATRISENSNPAQRHPTPSPLPGLGRLIPENLDPAQQPTFCPQCSVNYEKDLAKIAAMEKSLSQAKQDTLQSTLPAWLQNAKLNNPDAKTPNESQGKDQSLLSKQKTQELQKKWWDTCLHIHPDFHQTTHPENPVRPAMQPSLGSIYNPNMVARPPFQPTKPNLAKPLGSALQLKTSPVKSPATSPVQTDLVLGTKGPEKPDEDHPAKDLLSCISSESMTTNKPLEKFADELDSGTYKKLLKGLMENAWWQAEAASAVASAITRCRLRNDKQRANGRGDTWLLFAGPDRVAKRKMASVLAEQICGSGPVIIGLGPHREDEPDTGLRGGNAVDRIAEAVRRNPLSVIVLRDIDEADVIVRGNIKRAINRGRLTDSYGREVGLGNAVFIVTGDWSTVSAEALRDGQFVDEQKLNSTAGGSWQLGLIVREKTAKRRANWSNDGGPRTRPRTEMGGLSVDLNLSAAAYEEKSVELSEVSAVDGGDDEEPTDGGFSIVSLPHDLASCVDDSIVFRPVEAAFVRREIKKMIAVKFSMDVDENLAIEIGDDVLDKILGGLWHDTTSLEKWVQGVVGPSFEELKPRLPAGDRSNSVVRLVVESDSCDRGKSKGDVVEWLPNSILV</sequence>
<dbReference type="InterPro" id="IPR051650">
    <property type="entry name" value="SL_signaling_regulator"/>
</dbReference>
<dbReference type="InterPro" id="IPR004176">
    <property type="entry name" value="Clp_R_N"/>
</dbReference>
<dbReference type="OrthoDB" id="1929681at2759"/>
<dbReference type="AlphaFoldDB" id="A0A5A7R318"/>
<feature type="region of interest" description="Disordered" evidence="6">
    <location>
        <begin position="452"/>
        <end position="487"/>
    </location>
</feature>
<evidence type="ECO:0000259" key="7">
    <source>
        <dbReference type="PROSITE" id="PS51903"/>
    </source>
</evidence>
<comment type="caution">
    <text evidence="8">The sequence shown here is derived from an EMBL/GenBank/DDBJ whole genome shotgun (WGS) entry which is preliminary data.</text>
</comment>
<comment type="similarity">
    <text evidence="1">Belongs to the ClpA/ClpB family.</text>
</comment>
<dbReference type="GO" id="GO:0016887">
    <property type="term" value="F:ATP hydrolysis activity"/>
    <property type="evidence" value="ECO:0007669"/>
    <property type="project" value="InterPro"/>
</dbReference>
<dbReference type="Pfam" id="PF23569">
    <property type="entry name" value="NBD_SMAX1"/>
    <property type="match status" value="1"/>
</dbReference>
<keyword evidence="8" id="KW-0378">Hydrolase</keyword>
<evidence type="ECO:0000256" key="5">
    <source>
        <dbReference type="PROSITE-ProRule" id="PRU01251"/>
    </source>
</evidence>
<feature type="compositionally biased region" description="Polar residues" evidence="6">
    <location>
        <begin position="452"/>
        <end position="484"/>
    </location>
</feature>
<keyword evidence="2 5" id="KW-0677">Repeat</keyword>
<feature type="compositionally biased region" description="Polar residues" evidence="6">
    <location>
        <begin position="780"/>
        <end position="792"/>
    </location>
</feature>
<dbReference type="SUPFAM" id="SSF81923">
    <property type="entry name" value="Double Clp-N motif"/>
    <property type="match status" value="1"/>
</dbReference>
<dbReference type="SUPFAM" id="SSF52540">
    <property type="entry name" value="P-loop containing nucleoside triphosphate hydrolases"/>
    <property type="match status" value="1"/>
</dbReference>
<dbReference type="GO" id="GO:0005524">
    <property type="term" value="F:ATP binding"/>
    <property type="evidence" value="ECO:0007669"/>
    <property type="project" value="InterPro"/>
</dbReference>
<organism evidence="8 9">
    <name type="scientific">Striga asiatica</name>
    <name type="common">Asiatic witchweed</name>
    <name type="synonym">Buchnera asiatica</name>
    <dbReference type="NCBI Taxonomy" id="4170"/>
    <lineage>
        <taxon>Eukaryota</taxon>
        <taxon>Viridiplantae</taxon>
        <taxon>Streptophyta</taxon>
        <taxon>Embryophyta</taxon>
        <taxon>Tracheophyta</taxon>
        <taxon>Spermatophyta</taxon>
        <taxon>Magnoliopsida</taxon>
        <taxon>eudicotyledons</taxon>
        <taxon>Gunneridae</taxon>
        <taxon>Pentapetalae</taxon>
        <taxon>asterids</taxon>
        <taxon>lamiids</taxon>
        <taxon>Lamiales</taxon>
        <taxon>Orobanchaceae</taxon>
        <taxon>Buchnereae</taxon>
        <taxon>Striga</taxon>
    </lineage>
</organism>
<proteinExistence type="inferred from homology"/>
<feature type="compositionally biased region" description="Basic and acidic residues" evidence="6">
    <location>
        <begin position="801"/>
        <end position="810"/>
    </location>
</feature>
<evidence type="ECO:0000256" key="2">
    <source>
        <dbReference type="ARBA" id="ARBA00022737"/>
    </source>
</evidence>
<keyword evidence="4" id="KW-0804">Transcription</keyword>